<dbReference type="GO" id="GO:0000139">
    <property type="term" value="C:Golgi membrane"/>
    <property type="evidence" value="ECO:0007669"/>
    <property type="project" value="UniProtKB-SubCell"/>
</dbReference>
<evidence type="ECO:0000256" key="4">
    <source>
        <dbReference type="ARBA" id="ARBA00023034"/>
    </source>
</evidence>
<comment type="similarity">
    <text evidence="6">Belongs to the GOT1 family.</text>
</comment>
<evidence type="ECO:0008006" key="9">
    <source>
        <dbReference type="Google" id="ProtNLM"/>
    </source>
</evidence>
<sequence>MLSFEMNDRKKIGMGLTGFGVLFFFLGIIFFFDKGLLAMGNILFLAGVMLTIGVKSTLQFFMKRSHYKGSIAFVIGFFLVLVGWPVFGMILEIYGFIFLFSGFWPTFVVFINRIPVLGWIFQLPFFRWLTGPRQRRVPV</sequence>
<dbReference type="InterPro" id="IPR007305">
    <property type="entry name" value="Vesicle_transpt_Got1/SFT2"/>
</dbReference>
<evidence type="ECO:0000256" key="5">
    <source>
        <dbReference type="ARBA" id="ARBA00023136"/>
    </source>
</evidence>
<evidence type="ECO:0000313" key="8">
    <source>
        <dbReference type="EMBL" id="JAG95793.1"/>
    </source>
</evidence>
<evidence type="ECO:0000256" key="1">
    <source>
        <dbReference type="ARBA" id="ARBA00004653"/>
    </source>
</evidence>
<accession>A0A0D6R0J2</accession>
<feature type="transmembrane region" description="Helical" evidence="7">
    <location>
        <begin position="12"/>
        <end position="32"/>
    </location>
</feature>
<dbReference type="AlphaFoldDB" id="A0A0D6R0J2"/>
<dbReference type="EMBL" id="GCKF01039510">
    <property type="protein sequence ID" value="JAG95793.1"/>
    <property type="molecule type" value="Transcribed_RNA"/>
</dbReference>
<dbReference type="InterPro" id="IPR045176">
    <property type="entry name" value="Got1"/>
</dbReference>
<keyword evidence="3 7" id="KW-1133">Transmembrane helix</keyword>
<organism evidence="8">
    <name type="scientific">Araucaria cunninghamii</name>
    <name type="common">Hoop pine</name>
    <name type="synonym">Moreton Bay pine</name>
    <dbReference type="NCBI Taxonomy" id="56994"/>
    <lineage>
        <taxon>Eukaryota</taxon>
        <taxon>Viridiplantae</taxon>
        <taxon>Streptophyta</taxon>
        <taxon>Embryophyta</taxon>
        <taxon>Tracheophyta</taxon>
        <taxon>Spermatophyta</taxon>
        <taxon>Pinopsida</taxon>
        <taxon>Pinidae</taxon>
        <taxon>Conifers II</taxon>
        <taxon>Araucariales</taxon>
        <taxon>Araucariaceae</taxon>
        <taxon>Araucaria</taxon>
    </lineage>
</organism>
<proteinExistence type="inferred from homology"/>
<dbReference type="GO" id="GO:0005829">
    <property type="term" value="C:cytosol"/>
    <property type="evidence" value="ECO:0007669"/>
    <property type="project" value="GOC"/>
</dbReference>
<evidence type="ECO:0000256" key="3">
    <source>
        <dbReference type="ARBA" id="ARBA00022989"/>
    </source>
</evidence>
<feature type="transmembrane region" description="Helical" evidence="7">
    <location>
        <begin position="103"/>
        <end position="126"/>
    </location>
</feature>
<protein>
    <recommendedName>
        <fullName evidence="9">Vesicle transport protein</fullName>
    </recommendedName>
</protein>
<keyword evidence="4" id="KW-0333">Golgi apparatus</keyword>
<reference evidence="8" key="1">
    <citation type="submission" date="2015-03" db="EMBL/GenBank/DDBJ databases">
        <title>A transcriptome of Araucaria cunninghamii, an australian fine timber species.</title>
        <authorList>
            <person name="Jing Yi C.J.Y."/>
            <person name="Yin San L.Y.S."/>
            <person name="Abdul Karim S.S."/>
            <person name="Wan Azmi N.N."/>
            <person name="Hercus R.R."/>
            <person name="Croft L.L."/>
        </authorList>
    </citation>
    <scope>NUCLEOTIDE SEQUENCE</scope>
    <source>
        <strain evidence="8">MI0301</strain>
        <tissue evidence="8">Leaf</tissue>
    </source>
</reference>
<feature type="transmembrane region" description="Helical" evidence="7">
    <location>
        <begin position="38"/>
        <end position="58"/>
    </location>
</feature>
<name>A0A0D6R0J2_ARACU</name>
<keyword evidence="5 7" id="KW-0472">Membrane</keyword>
<dbReference type="PANTHER" id="PTHR21493">
    <property type="entry name" value="CGI-141-RELATED/LIPASE CONTAINING PROTEIN"/>
    <property type="match status" value="1"/>
</dbReference>
<dbReference type="GO" id="GO:0042147">
    <property type="term" value="P:retrograde transport, endosome to Golgi"/>
    <property type="evidence" value="ECO:0007669"/>
    <property type="project" value="InterPro"/>
</dbReference>
<evidence type="ECO:0000256" key="6">
    <source>
        <dbReference type="ARBA" id="ARBA00025799"/>
    </source>
</evidence>
<dbReference type="PANTHER" id="PTHR21493:SF9">
    <property type="entry name" value="GOLGI TRANSPORT PROTEIN 1-RELATED"/>
    <property type="match status" value="1"/>
</dbReference>
<evidence type="ECO:0000256" key="2">
    <source>
        <dbReference type="ARBA" id="ARBA00022692"/>
    </source>
</evidence>
<keyword evidence="2 7" id="KW-0812">Transmembrane</keyword>
<comment type="subcellular location">
    <subcellularLocation>
        <location evidence="1">Golgi apparatus membrane</location>
        <topology evidence="1">Multi-pass membrane protein</topology>
    </subcellularLocation>
</comment>
<evidence type="ECO:0000256" key="7">
    <source>
        <dbReference type="SAM" id="Phobius"/>
    </source>
</evidence>
<dbReference type="GO" id="GO:0006888">
    <property type="term" value="P:endoplasmic reticulum to Golgi vesicle-mediated transport"/>
    <property type="evidence" value="ECO:0007669"/>
    <property type="project" value="InterPro"/>
</dbReference>
<dbReference type="Pfam" id="PF04178">
    <property type="entry name" value="Got1"/>
    <property type="match status" value="1"/>
</dbReference>
<feature type="transmembrane region" description="Helical" evidence="7">
    <location>
        <begin position="70"/>
        <end position="97"/>
    </location>
</feature>